<evidence type="ECO:0000259" key="1">
    <source>
        <dbReference type="Pfam" id="PF11427"/>
    </source>
</evidence>
<keyword evidence="3" id="KW-1185">Reference proteome</keyword>
<organism evidence="2 3">
    <name type="scientific">Phytophthora lilii</name>
    <dbReference type="NCBI Taxonomy" id="2077276"/>
    <lineage>
        <taxon>Eukaryota</taxon>
        <taxon>Sar</taxon>
        <taxon>Stramenopiles</taxon>
        <taxon>Oomycota</taxon>
        <taxon>Peronosporomycetes</taxon>
        <taxon>Peronosporales</taxon>
        <taxon>Peronosporaceae</taxon>
        <taxon>Phytophthora</taxon>
    </lineage>
</organism>
<dbReference type="Gene3D" id="3.30.420.10">
    <property type="entry name" value="Ribonuclease H-like superfamily/Ribonuclease H"/>
    <property type="match status" value="1"/>
</dbReference>
<dbReference type="Pfam" id="PF11427">
    <property type="entry name" value="HTH_Tnp_Tc3_1"/>
    <property type="match status" value="1"/>
</dbReference>
<comment type="caution">
    <text evidence="2">The sequence shown here is derived from an EMBL/GenBank/DDBJ whole genome shotgun (WGS) entry which is preliminary data.</text>
</comment>
<dbReference type="Gene3D" id="1.10.10.60">
    <property type="entry name" value="Homeodomain-like"/>
    <property type="match status" value="1"/>
</dbReference>
<dbReference type="InterPro" id="IPR025898">
    <property type="entry name" value="Tc3_transposase_DNA-bd_dom"/>
</dbReference>
<dbReference type="SUPFAM" id="SSF46689">
    <property type="entry name" value="Homeodomain-like"/>
    <property type="match status" value="1"/>
</dbReference>
<dbReference type="InterPro" id="IPR009057">
    <property type="entry name" value="Homeodomain-like_sf"/>
</dbReference>
<name>A0A9W7CSZ6_9STRA</name>
<dbReference type="OrthoDB" id="103765at2759"/>
<sequence>MPRGTALSKDERAAIIALHRRGLSERAIAEDLRRSRPAIHAFLSDPEGYNTNKRPGRPPKLTLAAKRRLLREASKGELSARGIQEQLELPVGVRRVKQLLQESTHMTYVKRKASPVLTQKHKEDRLKWARDKVTWDEAKWATCVFSDEKKFNLDGPDELQY</sequence>
<dbReference type="InterPro" id="IPR036397">
    <property type="entry name" value="RNaseH_sf"/>
</dbReference>
<dbReference type="AlphaFoldDB" id="A0A9W7CSZ6"/>
<evidence type="ECO:0000313" key="3">
    <source>
        <dbReference type="Proteomes" id="UP001165083"/>
    </source>
</evidence>
<dbReference type="Proteomes" id="UP001165083">
    <property type="component" value="Unassembled WGS sequence"/>
</dbReference>
<reference evidence="2" key="1">
    <citation type="submission" date="2023-04" db="EMBL/GenBank/DDBJ databases">
        <title>Phytophthora lilii NBRC 32176.</title>
        <authorList>
            <person name="Ichikawa N."/>
            <person name="Sato H."/>
            <person name="Tonouchi N."/>
        </authorList>
    </citation>
    <scope>NUCLEOTIDE SEQUENCE</scope>
    <source>
        <strain evidence="2">NBRC 32176</strain>
    </source>
</reference>
<proteinExistence type="predicted"/>
<protein>
    <submittedName>
        <fullName evidence="2">Unnamed protein product</fullName>
    </submittedName>
</protein>
<dbReference type="EMBL" id="BSXW01002013">
    <property type="protein sequence ID" value="GMF40421.1"/>
    <property type="molecule type" value="Genomic_DNA"/>
</dbReference>
<gene>
    <name evidence="2" type="ORF">Plil01_001649600</name>
</gene>
<dbReference type="GO" id="GO:0003677">
    <property type="term" value="F:DNA binding"/>
    <property type="evidence" value="ECO:0007669"/>
    <property type="project" value="InterPro"/>
</dbReference>
<feature type="domain" description="Tc3 transposase DNA binding" evidence="1">
    <location>
        <begin position="3"/>
        <end position="51"/>
    </location>
</feature>
<evidence type="ECO:0000313" key="2">
    <source>
        <dbReference type="EMBL" id="GMF40421.1"/>
    </source>
</evidence>
<accession>A0A9W7CSZ6</accession>